<evidence type="ECO:0000259" key="2">
    <source>
        <dbReference type="Pfam" id="PF07853"/>
    </source>
</evidence>
<evidence type="ECO:0000313" key="4">
    <source>
        <dbReference type="Proteomes" id="UP000886796"/>
    </source>
</evidence>
<feature type="transmembrane region" description="Helical" evidence="1">
    <location>
        <begin position="7"/>
        <end position="27"/>
    </location>
</feature>
<dbReference type="InterPro" id="IPR012867">
    <property type="entry name" value="DUF1648"/>
</dbReference>
<dbReference type="PANTHER" id="PTHR37810">
    <property type="entry name" value="IMMUNITY PROTEIN SDPI"/>
    <property type="match status" value="1"/>
</dbReference>
<proteinExistence type="predicted"/>
<sequence>MIKRNKWTLFITSLVILLPMAVGLILWNRLPEQMPTHWGADGQVDGYSSKLFGVLGLPAFMLGIHWLCVVLTAAAPKHNNVSGKALHLVFWICPAISLIVGFITYGQVLGLQMNVTLIMLLLMGVLFFAIGNYLPKCKQNYTVGIKLPWTLNDEANWDSTHRFAGKLWVVGGLVILATAFLQNIWIFLGIVMVMSIVPMIYSYLYYRKHTSEE</sequence>
<dbReference type="GO" id="GO:0009636">
    <property type="term" value="P:response to toxic substance"/>
    <property type="evidence" value="ECO:0007669"/>
    <property type="project" value="TreeGrafter"/>
</dbReference>
<protein>
    <submittedName>
        <fullName evidence="3">SdpI family protein</fullName>
    </submittedName>
</protein>
<feature type="transmembrane region" description="Helical" evidence="1">
    <location>
        <begin position="47"/>
        <end position="73"/>
    </location>
</feature>
<dbReference type="PANTHER" id="PTHR37810:SF5">
    <property type="entry name" value="IMMUNITY PROTEIN SDPI"/>
    <property type="match status" value="1"/>
</dbReference>
<dbReference type="PIRSF" id="PIRSF038959">
    <property type="entry name" value="SdpI"/>
    <property type="match status" value="1"/>
</dbReference>
<reference evidence="3" key="1">
    <citation type="submission" date="2020-10" db="EMBL/GenBank/DDBJ databases">
        <authorList>
            <person name="Gilroy R."/>
        </authorList>
    </citation>
    <scope>NUCLEOTIDE SEQUENCE</scope>
    <source>
        <strain evidence="3">13361</strain>
    </source>
</reference>
<dbReference type="Pfam" id="PF07853">
    <property type="entry name" value="DUF1648"/>
    <property type="match status" value="1"/>
</dbReference>
<keyword evidence="1" id="KW-0812">Transmembrane</keyword>
<evidence type="ECO:0000256" key="1">
    <source>
        <dbReference type="SAM" id="Phobius"/>
    </source>
</evidence>
<feature type="transmembrane region" description="Helical" evidence="1">
    <location>
        <begin position="85"/>
        <end position="105"/>
    </location>
</feature>
<gene>
    <name evidence="3" type="ORF">IAB74_09195</name>
</gene>
<dbReference type="Proteomes" id="UP000886796">
    <property type="component" value="Unassembled WGS sequence"/>
</dbReference>
<keyword evidence="1" id="KW-1133">Transmembrane helix</keyword>
<comment type="caution">
    <text evidence="3">The sequence shown here is derived from an EMBL/GenBank/DDBJ whole genome shotgun (WGS) entry which is preliminary data.</text>
</comment>
<feature type="transmembrane region" description="Helical" evidence="1">
    <location>
        <begin position="186"/>
        <end position="206"/>
    </location>
</feature>
<name>A0A9D0Z3Z4_9FIRM</name>
<dbReference type="AlphaFoldDB" id="A0A9D0Z3Z4"/>
<organism evidence="3 4">
    <name type="scientific">Candidatus Faecousia excrementigallinarum</name>
    <dbReference type="NCBI Taxonomy" id="2840806"/>
    <lineage>
        <taxon>Bacteria</taxon>
        <taxon>Bacillati</taxon>
        <taxon>Bacillota</taxon>
        <taxon>Clostridia</taxon>
        <taxon>Eubacteriales</taxon>
        <taxon>Oscillospiraceae</taxon>
        <taxon>Faecousia</taxon>
    </lineage>
</organism>
<feature type="transmembrane region" description="Helical" evidence="1">
    <location>
        <begin position="163"/>
        <end position="180"/>
    </location>
</feature>
<dbReference type="InterPro" id="IPR026272">
    <property type="entry name" value="SdpI"/>
</dbReference>
<dbReference type="EMBL" id="DVFK01000119">
    <property type="protein sequence ID" value="HIQ68667.1"/>
    <property type="molecule type" value="Genomic_DNA"/>
</dbReference>
<feature type="transmembrane region" description="Helical" evidence="1">
    <location>
        <begin position="111"/>
        <end position="130"/>
    </location>
</feature>
<accession>A0A9D0Z3Z4</accession>
<evidence type="ECO:0000313" key="3">
    <source>
        <dbReference type="EMBL" id="HIQ68667.1"/>
    </source>
</evidence>
<keyword evidence="1" id="KW-0472">Membrane</keyword>
<dbReference type="InterPro" id="IPR025962">
    <property type="entry name" value="SdpI/YhfL"/>
</dbReference>
<dbReference type="Pfam" id="PF13630">
    <property type="entry name" value="SdpI"/>
    <property type="match status" value="1"/>
</dbReference>
<feature type="domain" description="DUF1648" evidence="2">
    <location>
        <begin position="14"/>
        <end position="62"/>
    </location>
</feature>
<reference evidence="3" key="2">
    <citation type="journal article" date="2021" name="PeerJ">
        <title>Extensive microbial diversity within the chicken gut microbiome revealed by metagenomics and culture.</title>
        <authorList>
            <person name="Gilroy R."/>
            <person name="Ravi A."/>
            <person name="Getino M."/>
            <person name="Pursley I."/>
            <person name="Horton D.L."/>
            <person name="Alikhan N.F."/>
            <person name="Baker D."/>
            <person name="Gharbi K."/>
            <person name="Hall N."/>
            <person name="Watson M."/>
            <person name="Adriaenssens E.M."/>
            <person name="Foster-Nyarko E."/>
            <person name="Jarju S."/>
            <person name="Secka A."/>
            <person name="Antonio M."/>
            <person name="Oren A."/>
            <person name="Chaudhuri R.R."/>
            <person name="La Ragione R."/>
            <person name="Hildebrand F."/>
            <person name="Pallen M.J."/>
        </authorList>
    </citation>
    <scope>NUCLEOTIDE SEQUENCE</scope>
    <source>
        <strain evidence="3">13361</strain>
    </source>
</reference>